<feature type="non-terminal residue" evidence="2">
    <location>
        <position position="1"/>
    </location>
</feature>
<evidence type="ECO:0000259" key="1">
    <source>
        <dbReference type="PROSITE" id="PS51085"/>
    </source>
</evidence>
<feature type="domain" description="2Fe-2S ferredoxin-type" evidence="1">
    <location>
        <begin position="1"/>
        <end position="83"/>
    </location>
</feature>
<dbReference type="PROSITE" id="PS51085">
    <property type="entry name" value="2FE2S_FER_2"/>
    <property type="match status" value="1"/>
</dbReference>
<dbReference type="Pfam" id="PF00111">
    <property type="entry name" value="Fer2"/>
    <property type="match status" value="1"/>
</dbReference>
<dbReference type="EMBL" id="BART01005098">
    <property type="protein sequence ID" value="GAG60904.1"/>
    <property type="molecule type" value="Genomic_DNA"/>
</dbReference>
<dbReference type="InterPro" id="IPR036010">
    <property type="entry name" value="2Fe-2S_ferredoxin-like_sf"/>
</dbReference>
<dbReference type="InterPro" id="IPR001041">
    <property type="entry name" value="2Fe-2S_ferredoxin-type"/>
</dbReference>
<evidence type="ECO:0000313" key="2">
    <source>
        <dbReference type="EMBL" id="GAG60904.1"/>
    </source>
</evidence>
<dbReference type="Gene3D" id="3.10.20.30">
    <property type="match status" value="1"/>
</dbReference>
<accession>X0YVW2</accession>
<dbReference type="SUPFAM" id="SSF54292">
    <property type="entry name" value="2Fe-2S ferredoxin-like"/>
    <property type="match status" value="1"/>
</dbReference>
<dbReference type="AlphaFoldDB" id="X0YVW2"/>
<dbReference type="GO" id="GO:0051536">
    <property type="term" value="F:iron-sulfur cluster binding"/>
    <property type="evidence" value="ECO:0007669"/>
    <property type="project" value="InterPro"/>
</dbReference>
<reference evidence="2" key="1">
    <citation type="journal article" date="2014" name="Front. Microbiol.">
        <title>High frequency of phylogenetically diverse reductive dehalogenase-homologous genes in deep subseafloor sedimentary metagenomes.</title>
        <authorList>
            <person name="Kawai M."/>
            <person name="Futagami T."/>
            <person name="Toyoda A."/>
            <person name="Takaki Y."/>
            <person name="Nishi S."/>
            <person name="Hori S."/>
            <person name="Arai W."/>
            <person name="Tsubouchi T."/>
            <person name="Morono Y."/>
            <person name="Uchiyama I."/>
            <person name="Ito T."/>
            <person name="Fujiyama A."/>
            <person name="Inagaki F."/>
            <person name="Takami H."/>
        </authorList>
    </citation>
    <scope>NUCLEOTIDE SEQUENCE</scope>
    <source>
        <strain evidence="2">Expedition CK06-06</strain>
    </source>
</reference>
<dbReference type="InterPro" id="IPR012675">
    <property type="entry name" value="Beta-grasp_dom_sf"/>
</dbReference>
<proteinExistence type="predicted"/>
<name>X0YVW2_9ZZZZ</name>
<comment type="caution">
    <text evidence="2">The sequence shown here is derived from an EMBL/GenBank/DDBJ whole genome shotgun (WGS) entry which is preliminary data.</text>
</comment>
<gene>
    <name evidence="2" type="ORF">S01H4_12147</name>
</gene>
<organism evidence="2">
    <name type="scientific">marine sediment metagenome</name>
    <dbReference type="NCBI Taxonomy" id="412755"/>
    <lineage>
        <taxon>unclassified sequences</taxon>
        <taxon>metagenomes</taxon>
        <taxon>ecological metagenomes</taxon>
    </lineage>
</organism>
<sequence>QTKEIPAMATESVLVALERANLNPPSKCRSGECGFCRSLLIDGDVYINPVSDWRKGADKKYNYFHPCASYPISDLEINIPRDS</sequence>
<dbReference type="CDD" id="cd00207">
    <property type="entry name" value="fer2"/>
    <property type="match status" value="1"/>
</dbReference>
<protein>
    <recommendedName>
        <fullName evidence="1">2Fe-2S ferredoxin-type domain-containing protein</fullName>
    </recommendedName>
</protein>